<organism evidence="1 2">
    <name type="scientific">Larkinella arboricola</name>
    <dbReference type="NCBI Taxonomy" id="643671"/>
    <lineage>
        <taxon>Bacteria</taxon>
        <taxon>Pseudomonadati</taxon>
        <taxon>Bacteroidota</taxon>
        <taxon>Cytophagia</taxon>
        <taxon>Cytophagales</taxon>
        <taxon>Spirosomataceae</taxon>
        <taxon>Larkinella</taxon>
    </lineage>
</organism>
<reference evidence="1 2" key="1">
    <citation type="submission" date="2018-06" db="EMBL/GenBank/DDBJ databases">
        <title>Genomic Encyclopedia of Archaeal and Bacterial Type Strains, Phase II (KMG-II): from individual species to whole genera.</title>
        <authorList>
            <person name="Goeker M."/>
        </authorList>
    </citation>
    <scope>NUCLEOTIDE SEQUENCE [LARGE SCALE GENOMIC DNA]</scope>
    <source>
        <strain evidence="1 2">DSM 21851</strain>
    </source>
</reference>
<comment type="caution">
    <text evidence="1">The sequence shown here is derived from an EMBL/GenBank/DDBJ whole genome shotgun (WGS) entry which is preliminary data.</text>
</comment>
<evidence type="ECO:0000313" key="1">
    <source>
        <dbReference type="EMBL" id="RAJ99998.1"/>
    </source>
</evidence>
<accession>A0A327X2W7</accession>
<gene>
    <name evidence="1" type="ORF">LX87_01696</name>
</gene>
<protein>
    <submittedName>
        <fullName evidence="1">Uncharacterized protein</fullName>
    </submittedName>
</protein>
<dbReference type="AlphaFoldDB" id="A0A327X2W7"/>
<name>A0A327X2W7_LARAB</name>
<dbReference type="Proteomes" id="UP000248790">
    <property type="component" value="Unassembled WGS sequence"/>
</dbReference>
<sequence>MISNTLIIFWIFTLLATGKAALAQPQITVQFTVVSRQASQDARHDAGLLIDVKNLTDRDVALYTPLGLLVNYIKYYKRNPKTQQYQEIVHPLVQELAAERAYKDSLYAATQIIADFFGANNYNTKSTLYLEFNERDSLWFDYIVRSAQYEKQIKDTELQQFKTASGISTKSLFTLLKGREHYQDFFNIAFLYKEKGDYKIVLDLPPIHLQKAVYLADTFAVTEIPVVSCHPVYLSIR</sequence>
<evidence type="ECO:0000313" key="2">
    <source>
        <dbReference type="Proteomes" id="UP000248790"/>
    </source>
</evidence>
<dbReference type="RefSeq" id="WP_111627784.1">
    <property type="nucleotide sequence ID" value="NZ_QLMC01000002.1"/>
</dbReference>
<dbReference type="EMBL" id="QLMC01000002">
    <property type="protein sequence ID" value="RAJ99998.1"/>
    <property type="molecule type" value="Genomic_DNA"/>
</dbReference>
<keyword evidence="2" id="KW-1185">Reference proteome</keyword>
<dbReference type="OrthoDB" id="959353at2"/>
<proteinExistence type="predicted"/>